<evidence type="ECO:0000259" key="1">
    <source>
        <dbReference type="PROSITE" id="PS51063"/>
    </source>
</evidence>
<reference evidence="2 3" key="1">
    <citation type="submission" date="2017-05" db="EMBL/GenBank/DDBJ databases">
        <authorList>
            <person name="Varghese N."/>
            <person name="Submissions S."/>
        </authorList>
    </citation>
    <scope>NUCLEOTIDE SEQUENCE [LARGE SCALE GENOMIC DNA]</scope>
    <source>
        <strain evidence="2 3">DSM 100094</strain>
    </source>
</reference>
<dbReference type="EMBL" id="FXTK01000035">
    <property type="protein sequence ID" value="SMO98575.1"/>
    <property type="molecule type" value="Genomic_DNA"/>
</dbReference>
<keyword evidence="3" id="KW-1185">Reference proteome</keyword>
<dbReference type="PROSITE" id="PS51063">
    <property type="entry name" value="HTH_CRP_2"/>
    <property type="match status" value="1"/>
</dbReference>
<dbReference type="Gene3D" id="2.60.120.10">
    <property type="entry name" value="Jelly Rolls"/>
    <property type="match status" value="1"/>
</dbReference>
<dbReference type="Pfam" id="PF13545">
    <property type="entry name" value="HTH_Crp_2"/>
    <property type="match status" value="1"/>
</dbReference>
<accession>A0A521FQS7</accession>
<dbReference type="GO" id="GO:0006355">
    <property type="term" value="P:regulation of DNA-templated transcription"/>
    <property type="evidence" value="ECO:0007669"/>
    <property type="project" value="InterPro"/>
</dbReference>
<evidence type="ECO:0000313" key="3">
    <source>
        <dbReference type="Proteomes" id="UP000319014"/>
    </source>
</evidence>
<dbReference type="InterPro" id="IPR012318">
    <property type="entry name" value="HTH_CRP"/>
</dbReference>
<sequence length="249" mass="27990">MRLLPWLTAALIREGANTALANKLREIPTDTRKLQTGSNVFDEHPASKHIAMVVSGIAARISQFHDAPFVASLYTTGMVFNFEAFHFDGEASPVVTKTVSIIEYVEVLRLRAMMPNSHFLDRTLLRGMMLETCMTESWAIKAKSLRATSRVANLVCELAWRERCSLGSSPAFHFPLAQKEVARMLGYSPVHLSRAIQELRDRRLVRWEEDWVKVLDADALVKLGQFSPAYLESALRFAIHPATHVLAAE</sequence>
<dbReference type="AlphaFoldDB" id="A0A521FQS7"/>
<organism evidence="2 3">
    <name type="scientific">Paracoccus laeviglucosivorans</name>
    <dbReference type="NCBI Taxonomy" id="1197861"/>
    <lineage>
        <taxon>Bacteria</taxon>
        <taxon>Pseudomonadati</taxon>
        <taxon>Pseudomonadota</taxon>
        <taxon>Alphaproteobacteria</taxon>
        <taxon>Rhodobacterales</taxon>
        <taxon>Paracoccaceae</taxon>
        <taxon>Paracoccus</taxon>
    </lineage>
</organism>
<dbReference type="InterPro" id="IPR014710">
    <property type="entry name" value="RmlC-like_jellyroll"/>
</dbReference>
<gene>
    <name evidence="2" type="ORF">SAMN06265221_13510</name>
</gene>
<protein>
    <submittedName>
        <fullName evidence="2">cAMP-binding domain of CRP or a regulatory subunit of cAMP-dependent protein kinases</fullName>
    </submittedName>
</protein>
<dbReference type="GO" id="GO:0003677">
    <property type="term" value="F:DNA binding"/>
    <property type="evidence" value="ECO:0007669"/>
    <property type="project" value="InterPro"/>
</dbReference>
<proteinExistence type="predicted"/>
<dbReference type="RefSeq" id="WP_142664958.1">
    <property type="nucleotide sequence ID" value="NZ_FXTK01000035.1"/>
</dbReference>
<dbReference type="Proteomes" id="UP000319014">
    <property type="component" value="Unassembled WGS sequence"/>
</dbReference>
<dbReference type="OrthoDB" id="7584044at2"/>
<name>A0A521FQS7_9RHOB</name>
<feature type="domain" description="HTH crp-type" evidence="1">
    <location>
        <begin position="145"/>
        <end position="218"/>
    </location>
</feature>
<evidence type="ECO:0000313" key="2">
    <source>
        <dbReference type="EMBL" id="SMO98575.1"/>
    </source>
</evidence>
<dbReference type="InterPro" id="IPR036390">
    <property type="entry name" value="WH_DNA-bd_sf"/>
</dbReference>
<dbReference type="SUPFAM" id="SSF46785">
    <property type="entry name" value="Winged helix' DNA-binding domain"/>
    <property type="match status" value="1"/>
</dbReference>